<keyword evidence="4 6" id="KW-1133">Transmembrane helix</keyword>
<accession>A0ABM8HXG0</accession>
<dbReference type="InterPro" id="IPR050833">
    <property type="entry name" value="Poly_Biosynth_Transport"/>
</dbReference>
<keyword evidence="8" id="KW-1185">Reference proteome</keyword>
<dbReference type="EMBL" id="AP024355">
    <property type="protein sequence ID" value="BCR05800.1"/>
    <property type="molecule type" value="Genomic_DNA"/>
</dbReference>
<evidence type="ECO:0000256" key="2">
    <source>
        <dbReference type="ARBA" id="ARBA00022475"/>
    </source>
</evidence>
<evidence type="ECO:0000313" key="7">
    <source>
        <dbReference type="EMBL" id="BCR05800.1"/>
    </source>
</evidence>
<dbReference type="PANTHER" id="PTHR30250">
    <property type="entry name" value="PST FAMILY PREDICTED COLANIC ACID TRANSPORTER"/>
    <property type="match status" value="1"/>
</dbReference>
<organism evidence="7 8">
    <name type="scientific">Desulfuromonas versatilis</name>
    <dbReference type="NCBI Taxonomy" id="2802975"/>
    <lineage>
        <taxon>Bacteria</taxon>
        <taxon>Pseudomonadati</taxon>
        <taxon>Thermodesulfobacteriota</taxon>
        <taxon>Desulfuromonadia</taxon>
        <taxon>Desulfuromonadales</taxon>
        <taxon>Desulfuromonadaceae</taxon>
        <taxon>Desulfuromonas</taxon>
    </lineage>
</organism>
<feature type="transmembrane region" description="Helical" evidence="6">
    <location>
        <begin position="288"/>
        <end position="308"/>
    </location>
</feature>
<keyword evidence="3 6" id="KW-0812">Transmembrane</keyword>
<evidence type="ECO:0000256" key="3">
    <source>
        <dbReference type="ARBA" id="ARBA00022692"/>
    </source>
</evidence>
<gene>
    <name evidence="7" type="ORF">DESUT3_28690</name>
</gene>
<reference evidence="7 8" key="2">
    <citation type="journal article" date="2021" name="Int. J. Syst. Evol. Microbiol.">
        <title>Isolation and Polyphasic Characterization of Desulfuromonas versatilis sp. Nov., an Electrogenic Bacteria Capable of Versatile Metabolism Isolated from a Graphene Oxide-Reducing Enrichment Culture.</title>
        <authorList>
            <person name="Xie L."/>
            <person name="Yoshida N."/>
            <person name="Ishii S."/>
            <person name="Meng L."/>
        </authorList>
    </citation>
    <scope>NUCLEOTIDE SEQUENCE [LARGE SCALE GENOMIC DNA]</scope>
    <source>
        <strain evidence="7 8">NIT-T3</strain>
    </source>
</reference>
<evidence type="ECO:0008006" key="9">
    <source>
        <dbReference type="Google" id="ProtNLM"/>
    </source>
</evidence>
<evidence type="ECO:0000256" key="5">
    <source>
        <dbReference type="ARBA" id="ARBA00023136"/>
    </source>
</evidence>
<dbReference type="Pfam" id="PF13440">
    <property type="entry name" value="Polysacc_synt_3"/>
    <property type="match status" value="1"/>
</dbReference>
<feature type="transmembrane region" description="Helical" evidence="6">
    <location>
        <begin position="255"/>
        <end position="276"/>
    </location>
</feature>
<feature type="transmembrane region" description="Helical" evidence="6">
    <location>
        <begin position="320"/>
        <end position="340"/>
    </location>
</feature>
<evidence type="ECO:0000313" key="8">
    <source>
        <dbReference type="Proteomes" id="UP001319827"/>
    </source>
</evidence>
<name>A0ABM8HXG0_9BACT</name>
<feature type="transmembrane region" description="Helical" evidence="6">
    <location>
        <begin position="50"/>
        <end position="72"/>
    </location>
</feature>
<keyword evidence="2" id="KW-1003">Cell membrane</keyword>
<comment type="subcellular location">
    <subcellularLocation>
        <location evidence="1">Cell membrane</location>
        <topology evidence="1">Multi-pass membrane protein</topology>
    </subcellularLocation>
</comment>
<dbReference type="PANTHER" id="PTHR30250:SF26">
    <property type="entry name" value="PSMA PROTEIN"/>
    <property type="match status" value="1"/>
</dbReference>
<feature type="transmembrane region" description="Helical" evidence="6">
    <location>
        <begin position="84"/>
        <end position="105"/>
    </location>
</feature>
<keyword evidence="5 6" id="KW-0472">Membrane</keyword>
<evidence type="ECO:0000256" key="6">
    <source>
        <dbReference type="SAM" id="Phobius"/>
    </source>
</evidence>
<feature type="transmembrane region" description="Helical" evidence="6">
    <location>
        <begin position="346"/>
        <end position="367"/>
    </location>
</feature>
<evidence type="ECO:0000256" key="4">
    <source>
        <dbReference type="ARBA" id="ARBA00022989"/>
    </source>
</evidence>
<reference evidence="7 8" key="1">
    <citation type="journal article" date="2016" name="C (Basel)">
        <title>Selective Growth of and Electricity Production by Marine Exoelectrogenic Bacteria in Self-Aggregated Hydrogel of Microbially Reduced Graphene Oxide.</title>
        <authorList>
            <person name="Yoshida N."/>
            <person name="Goto Y."/>
            <person name="Miyata Y."/>
        </authorList>
    </citation>
    <scope>NUCLEOTIDE SEQUENCE [LARGE SCALE GENOMIC DNA]</scope>
    <source>
        <strain evidence="7 8">NIT-T3</strain>
    </source>
</reference>
<sequence length="447" mass="49893">MAIYAILTMFADWGEIIGGLGMGTLVVKNALEIKETKTKIDLQKFVTSIVIYRTVGMVIFTSVIILFSDYIAVLIFADHKYSKILKYVAVVSFFMAVSSTFSHVQTSFQYFHSNSKINVITFFAQKLFCVIGFFSYGLEGFITGHLVGTILGICLRVNYLKGLFVREIYSFTDIWKQSRSYLGLKVVRSFVDQIDKPLIGTFLGAEGLANYHIVRRLYDNLYQLLLAVVVPLGVKFGEIKTLGHQELQRHYEKGFVVSTFMIAPICTMLFIVSSPLVELYAGAKYEEAGKVLALFGFTIIASLVWQITREASLRLLLPSRLFIQYTTSAFVTSLSYLVLLPILREVGVPIAMGLGFIAGSVPLIKYLKTQCNLIFPLKEFLIALGGGVFSFSAVVPVMIVNESLPKLIVGTLCVSVLALLYFQKYAPTEIVSICKKIKICIVKEVKQ</sequence>
<proteinExistence type="predicted"/>
<protein>
    <recommendedName>
        <fullName evidence="9">Polysaccharide biosynthesis protein</fullName>
    </recommendedName>
</protein>
<dbReference type="Proteomes" id="UP001319827">
    <property type="component" value="Chromosome"/>
</dbReference>
<feature type="transmembrane region" description="Helical" evidence="6">
    <location>
        <begin position="142"/>
        <end position="159"/>
    </location>
</feature>
<feature type="transmembrane region" description="Helical" evidence="6">
    <location>
        <begin position="379"/>
        <end position="399"/>
    </location>
</feature>
<evidence type="ECO:0000256" key="1">
    <source>
        <dbReference type="ARBA" id="ARBA00004651"/>
    </source>
</evidence>
<feature type="transmembrane region" description="Helical" evidence="6">
    <location>
        <begin position="405"/>
        <end position="422"/>
    </location>
</feature>
<feature type="transmembrane region" description="Helical" evidence="6">
    <location>
        <begin position="117"/>
        <end position="136"/>
    </location>
</feature>